<feature type="domain" description="EF-hand" evidence="4">
    <location>
        <begin position="173"/>
        <end position="208"/>
    </location>
</feature>
<dbReference type="Gene3D" id="1.10.238.10">
    <property type="entry name" value="EF-hand"/>
    <property type="match status" value="2"/>
</dbReference>
<gene>
    <name evidence="5" type="ORF">ECPE_LOCUS6803</name>
</gene>
<dbReference type="WBParaSite" id="ECPE_0000681601-mRNA-1">
    <property type="protein sequence ID" value="ECPE_0000681601-mRNA-1"/>
    <property type="gene ID" value="ECPE_0000681601"/>
</dbReference>
<dbReference type="Pfam" id="PF13499">
    <property type="entry name" value="EF-hand_7"/>
    <property type="match status" value="3"/>
</dbReference>
<keyword evidence="1" id="KW-0479">Metal-binding</keyword>
<keyword evidence="3" id="KW-0106">Calcium</keyword>
<protein>
    <submittedName>
        <fullName evidence="7">Calmodulin</fullName>
    </submittedName>
</protein>
<dbReference type="PROSITE" id="PS50222">
    <property type="entry name" value="EF_HAND_2"/>
    <property type="match status" value="4"/>
</dbReference>
<dbReference type="EMBL" id="UZAN01043844">
    <property type="protein sequence ID" value="VDP79388.1"/>
    <property type="molecule type" value="Genomic_DNA"/>
</dbReference>
<keyword evidence="6" id="KW-1185">Reference proteome</keyword>
<feature type="domain" description="EF-hand" evidence="4">
    <location>
        <begin position="209"/>
        <end position="244"/>
    </location>
</feature>
<dbReference type="PANTHER" id="PTHR10827:SF98">
    <property type="entry name" value="45 KDA CALCIUM-BINDING PROTEIN"/>
    <property type="match status" value="1"/>
</dbReference>
<dbReference type="PANTHER" id="PTHR10827">
    <property type="entry name" value="RETICULOCALBIN"/>
    <property type="match status" value="1"/>
</dbReference>
<reference evidence="7" key="1">
    <citation type="submission" date="2016-06" db="UniProtKB">
        <authorList>
            <consortium name="WormBaseParasite"/>
        </authorList>
    </citation>
    <scope>IDENTIFICATION</scope>
</reference>
<feature type="domain" description="EF-hand" evidence="4">
    <location>
        <begin position="107"/>
        <end position="142"/>
    </location>
</feature>
<dbReference type="PROSITE" id="PS00018">
    <property type="entry name" value="EF_HAND_1"/>
    <property type="match status" value="4"/>
</dbReference>
<dbReference type="InterPro" id="IPR018247">
    <property type="entry name" value="EF_Hand_1_Ca_BS"/>
</dbReference>
<dbReference type="SMART" id="SM00054">
    <property type="entry name" value="EFh"/>
    <property type="match status" value="5"/>
</dbReference>
<dbReference type="GO" id="GO:0005509">
    <property type="term" value="F:calcium ion binding"/>
    <property type="evidence" value="ECO:0007669"/>
    <property type="project" value="InterPro"/>
</dbReference>
<name>A0A183AIL8_9TREM</name>
<evidence type="ECO:0000313" key="7">
    <source>
        <dbReference type="WBParaSite" id="ECPE_0000681601-mRNA-1"/>
    </source>
</evidence>
<dbReference type="Proteomes" id="UP000272942">
    <property type="component" value="Unassembled WGS sequence"/>
</dbReference>
<reference evidence="5 6" key="2">
    <citation type="submission" date="2018-11" db="EMBL/GenBank/DDBJ databases">
        <authorList>
            <consortium name="Pathogen Informatics"/>
        </authorList>
    </citation>
    <scope>NUCLEOTIDE SEQUENCE [LARGE SCALE GENOMIC DNA]</scope>
    <source>
        <strain evidence="5 6">Egypt</strain>
    </source>
</reference>
<keyword evidence="2" id="KW-0677">Repeat</keyword>
<evidence type="ECO:0000256" key="3">
    <source>
        <dbReference type="ARBA" id="ARBA00022837"/>
    </source>
</evidence>
<evidence type="ECO:0000259" key="4">
    <source>
        <dbReference type="PROSITE" id="PS50222"/>
    </source>
</evidence>
<accession>A0A183AIL8</accession>
<feature type="domain" description="EF-hand" evidence="4">
    <location>
        <begin position="26"/>
        <end position="61"/>
    </location>
</feature>
<organism evidence="7">
    <name type="scientific">Echinostoma caproni</name>
    <dbReference type="NCBI Taxonomy" id="27848"/>
    <lineage>
        <taxon>Eukaryota</taxon>
        <taxon>Metazoa</taxon>
        <taxon>Spiralia</taxon>
        <taxon>Lophotrochozoa</taxon>
        <taxon>Platyhelminthes</taxon>
        <taxon>Trematoda</taxon>
        <taxon>Digenea</taxon>
        <taxon>Plagiorchiida</taxon>
        <taxon>Echinostomata</taxon>
        <taxon>Echinostomatoidea</taxon>
        <taxon>Echinostomatidae</taxon>
        <taxon>Echinostoma</taxon>
    </lineage>
</organism>
<proteinExistence type="predicted"/>
<evidence type="ECO:0000313" key="6">
    <source>
        <dbReference type="Proteomes" id="UP000272942"/>
    </source>
</evidence>
<dbReference type="InterPro" id="IPR002048">
    <property type="entry name" value="EF_hand_dom"/>
</dbReference>
<dbReference type="AlphaFoldDB" id="A0A183AIL8"/>
<evidence type="ECO:0000256" key="1">
    <source>
        <dbReference type="ARBA" id="ARBA00022723"/>
    </source>
</evidence>
<dbReference type="SUPFAM" id="SSF47473">
    <property type="entry name" value="EF-hand"/>
    <property type="match status" value="2"/>
</dbReference>
<sequence length="247" mass="28149">MELRADLCLNAPKSPPILMNNIMKESSANGLLKLFTMLDTDGNDCISRIELKRELTRFGFSEKQIKDFSKKLDLNGDEEITLDEYRIALGIPFDVTSRMQPVTARSKEYAKLMNLFAKADVNKNGVLTKEELFRVLQHSHYSPAELQVKCLDLNEDGVVTLGEYKVALGIAYETLEQWEKLFTELDRDNSGDLNVDELKLMFQQAGMPVAREAIEEWLADYDRNGDKKLNRAEFMTFVASQAEKPLP</sequence>
<evidence type="ECO:0000256" key="2">
    <source>
        <dbReference type="ARBA" id="ARBA00022737"/>
    </source>
</evidence>
<dbReference type="OrthoDB" id="26525at2759"/>
<evidence type="ECO:0000313" key="5">
    <source>
        <dbReference type="EMBL" id="VDP79388.1"/>
    </source>
</evidence>
<dbReference type="InterPro" id="IPR011992">
    <property type="entry name" value="EF-hand-dom_pair"/>
</dbReference>